<sequence length="69" mass="7526">MLKGADWVVKFSLLSSPRRAESSAQQIAARIAIQNLGLSHMVPRMSLVSAFNLRPKSLVVSSDKATNLM</sequence>
<dbReference type="AlphaFoldDB" id="A0A7R8WMB9"/>
<organism evidence="1">
    <name type="scientific">Cyprideis torosa</name>
    <dbReference type="NCBI Taxonomy" id="163714"/>
    <lineage>
        <taxon>Eukaryota</taxon>
        <taxon>Metazoa</taxon>
        <taxon>Ecdysozoa</taxon>
        <taxon>Arthropoda</taxon>
        <taxon>Crustacea</taxon>
        <taxon>Oligostraca</taxon>
        <taxon>Ostracoda</taxon>
        <taxon>Podocopa</taxon>
        <taxon>Podocopida</taxon>
        <taxon>Cytherocopina</taxon>
        <taxon>Cytheroidea</taxon>
        <taxon>Cytherideidae</taxon>
        <taxon>Cyprideis</taxon>
    </lineage>
</organism>
<gene>
    <name evidence="1" type="ORF">CTOB1V02_LOCUS12238</name>
</gene>
<dbReference type="EMBL" id="OB668656">
    <property type="protein sequence ID" value="CAD7234422.1"/>
    <property type="molecule type" value="Genomic_DNA"/>
</dbReference>
<accession>A0A7R8WMB9</accession>
<reference evidence="1" key="1">
    <citation type="submission" date="2020-11" db="EMBL/GenBank/DDBJ databases">
        <authorList>
            <person name="Tran Van P."/>
        </authorList>
    </citation>
    <scope>NUCLEOTIDE SEQUENCE</scope>
</reference>
<protein>
    <submittedName>
        <fullName evidence="1">Uncharacterized protein</fullName>
    </submittedName>
</protein>
<name>A0A7R8WMB9_9CRUS</name>
<evidence type="ECO:0000313" key="1">
    <source>
        <dbReference type="EMBL" id="CAD7234422.1"/>
    </source>
</evidence>
<proteinExistence type="predicted"/>